<protein>
    <submittedName>
        <fullName evidence="2">Uncharacterized protein</fullName>
    </submittedName>
</protein>
<proteinExistence type="predicted"/>
<name>A0A451AAC5_9GAMM</name>
<sequence>MKTKTRSYRQDGMALAILLSTLTVPLSAEATEYTATFEATLGGGVCQQSCPVMFTIIYKLFVP</sequence>
<feature type="chain" id="PRO_5019019172" evidence="1">
    <location>
        <begin position="31"/>
        <end position="63"/>
    </location>
</feature>
<dbReference type="AlphaFoldDB" id="A0A451AAC5"/>
<accession>A0A451AAC5</accession>
<reference evidence="2" key="1">
    <citation type="submission" date="2019-02" db="EMBL/GenBank/DDBJ databases">
        <authorList>
            <person name="Gruber-Vodicka R. H."/>
            <person name="Seah K. B. B."/>
        </authorList>
    </citation>
    <scope>NUCLEOTIDE SEQUENCE</scope>
    <source>
        <strain evidence="2">BECK_BY1</strain>
    </source>
</reference>
<keyword evidence="1" id="KW-0732">Signal</keyword>
<feature type="signal peptide" evidence="1">
    <location>
        <begin position="1"/>
        <end position="30"/>
    </location>
</feature>
<gene>
    <name evidence="2" type="ORF">BECKTUN1418D_GA0071000_11921</name>
</gene>
<evidence type="ECO:0000313" key="2">
    <source>
        <dbReference type="EMBL" id="VFK62971.1"/>
    </source>
</evidence>
<evidence type="ECO:0000256" key="1">
    <source>
        <dbReference type="SAM" id="SignalP"/>
    </source>
</evidence>
<dbReference type="EMBL" id="CAADFX010000192">
    <property type="protein sequence ID" value="VFK62971.1"/>
    <property type="molecule type" value="Genomic_DNA"/>
</dbReference>
<organism evidence="2">
    <name type="scientific">Candidatus Kentrum sp. TUN</name>
    <dbReference type="NCBI Taxonomy" id="2126343"/>
    <lineage>
        <taxon>Bacteria</taxon>
        <taxon>Pseudomonadati</taxon>
        <taxon>Pseudomonadota</taxon>
        <taxon>Gammaproteobacteria</taxon>
        <taxon>Candidatus Kentrum</taxon>
    </lineage>
</organism>